<keyword evidence="2" id="KW-0732">Signal</keyword>
<dbReference type="RefSeq" id="WP_014801673.1">
    <property type="nucleotide sequence ID" value="NC_018020.1"/>
</dbReference>
<keyword evidence="1" id="KW-0802">TPR repeat</keyword>
<dbReference type="AlphaFoldDB" id="I4B1J6"/>
<dbReference type="InterPro" id="IPR019734">
    <property type="entry name" value="TPR_rpt"/>
</dbReference>
<dbReference type="Gene3D" id="1.25.40.10">
    <property type="entry name" value="Tetratricopeptide repeat domain"/>
    <property type="match status" value="1"/>
</dbReference>
<dbReference type="PATRIC" id="fig|869212.3.peg.476"/>
<proteinExistence type="predicted"/>
<reference evidence="3 4" key="1">
    <citation type="submission" date="2012-06" db="EMBL/GenBank/DDBJ databases">
        <title>The complete chromosome of genome of Turneriella parva DSM 21527.</title>
        <authorList>
            <consortium name="US DOE Joint Genome Institute (JGI-PGF)"/>
            <person name="Lucas S."/>
            <person name="Han J."/>
            <person name="Lapidus A."/>
            <person name="Bruce D."/>
            <person name="Goodwin L."/>
            <person name="Pitluck S."/>
            <person name="Peters L."/>
            <person name="Kyrpides N."/>
            <person name="Mavromatis K."/>
            <person name="Ivanova N."/>
            <person name="Mikhailova N."/>
            <person name="Chertkov O."/>
            <person name="Detter J.C."/>
            <person name="Tapia R."/>
            <person name="Han C."/>
            <person name="Land M."/>
            <person name="Hauser L."/>
            <person name="Markowitz V."/>
            <person name="Cheng J.-F."/>
            <person name="Hugenholtz P."/>
            <person name="Woyke T."/>
            <person name="Wu D."/>
            <person name="Gronow S."/>
            <person name="Wellnitz S."/>
            <person name="Brambilla E."/>
            <person name="Klenk H.-P."/>
            <person name="Eisen J.A."/>
        </authorList>
    </citation>
    <scope>NUCLEOTIDE SEQUENCE [LARGE SCALE GENOMIC DNA]</scope>
    <source>
        <strain evidence="4">ATCC BAA-1111 / DSM 21527 / NCTC 11395 / H</strain>
    </source>
</reference>
<evidence type="ECO:0000313" key="4">
    <source>
        <dbReference type="Proteomes" id="UP000006048"/>
    </source>
</evidence>
<evidence type="ECO:0000313" key="3">
    <source>
        <dbReference type="EMBL" id="AFM11153.1"/>
    </source>
</evidence>
<gene>
    <name evidence="3" type="ordered locus">Turpa_0499</name>
</gene>
<dbReference type="HOGENOM" id="CLU_918102_0_0_12"/>
<dbReference type="SMART" id="SM00028">
    <property type="entry name" value="TPR"/>
    <property type="match status" value="3"/>
</dbReference>
<feature type="chain" id="PRO_5003686604" evidence="2">
    <location>
        <begin position="29"/>
        <end position="303"/>
    </location>
</feature>
<accession>I4B1J6</accession>
<evidence type="ECO:0000256" key="2">
    <source>
        <dbReference type="SAM" id="SignalP"/>
    </source>
</evidence>
<dbReference type="Proteomes" id="UP000006048">
    <property type="component" value="Chromosome"/>
</dbReference>
<dbReference type="STRING" id="869212.Turpa_0499"/>
<sequence>MRWAMSLLRHCVLLFTVVSLHRAQPVTAEDFLERAREHFERRRFLNALDSLRVTLQMNSDQNTQLEAEVLSAEALLALGRHEEAVNMYERAMEHGYNKPEAYAYLAVQYDDRGKWTQAKKFYEKYLAVNKSDSATHIRYAIVLGRQGDRQAAKQVLETIEPAMAAVDTAECDAMEKKQKIPLALACFERAKLSRPDREGSYLALYRIAAAARQTKAAARHALAIYSLFGSEARYIWPLVEVKLAERRFYDARLLLEEIIKITGENADAERLLSNLQRQAPQAFVRPYRASPKEMQMLNGYELR</sequence>
<name>I4B1J6_TURPD</name>
<feature type="signal peptide" evidence="2">
    <location>
        <begin position="1"/>
        <end position="28"/>
    </location>
</feature>
<feature type="repeat" description="TPR" evidence="1">
    <location>
        <begin position="99"/>
        <end position="132"/>
    </location>
</feature>
<evidence type="ECO:0000256" key="1">
    <source>
        <dbReference type="PROSITE-ProRule" id="PRU00339"/>
    </source>
</evidence>
<dbReference type="PROSITE" id="PS50005">
    <property type="entry name" value="TPR"/>
    <property type="match status" value="1"/>
</dbReference>
<dbReference type="InterPro" id="IPR011990">
    <property type="entry name" value="TPR-like_helical_dom_sf"/>
</dbReference>
<protein>
    <submittedName>
        <fullName evidence="3">Tetratricopeptide TPR_2 repeat-containing protein</fullName>
    </submittedName>
</protein>
<dbReference type="SUPFAM" id="SSF48452">
    <property type="entry name" value="TPR-like"/>
    <property type="match status" value="1"/>
</dbReference>
<dbReference type="EMBL" id="CP002959">
    <property type="protein sequence ID" value="AFM11153.1"/>
    <property type="molecule type" value="Genomic_DNA"/>
</dbReference>
<dbReference type="KEGG" id="tpx:Turpa_0499"/>
<keyword evidence="4" id="KW-1185">Reference proteome</keyword>
<organism evidence="3 4">
    <name type="scientific">Turneriella parva (strain ATCC BAA-1111 / DSM 21527 / NCTC 11395 / H)</name>
    <name type="common">Leptospira parva</name>
    <dbReference type="NCBI Taxonomy" id="869212"/>
    <lineage>
        <taxon>Bacteria</taxon>
        <taxon>Pseudomonadati</taxon>
        <taxon>Spirochaetota</taxon>
        <taxon>Spirochaetia</taxon>
        <taxon>Leptospirales</taxon>
        <taxon>Leptospiraceae</taxon>
        <taxon>Turneriella</taxon>
    </lineage>
</organism>